<feature type="signal peptide" evidence="1">
    <location>
        <begin position="1"/>
        <end position="20"/>
    </location>
</feature>
<dbReference type="EMBL" id="CASHTH010003134">
    <property type="protein sequence ID" value="CAI8040789.1"/>
    <property type="molecule type" value="Genomic_DNA"/>
</dbReference>
<dbReference type="AlphaFoldDB" id="A0AA35T3W3"/>
<keyword evidence="3" id="KW-1185">Reference proteome</keyword>
<reference evidence="2" key="1">
    <citation type="submission" date="2023-03" db="EMBL/GenBank/DDBJ databases">
        <authorList>
            <person name="Steffen K."/>
            <person name="Cardenas P."/>
        </authorList>
    </citation>
    <scope>NUCLEOTIDE SEQUENCE</scope>
</reference>
<proteinExistence type="predicted"/>
<comment type="caution">
    <text evidence="2">The sequence shown here is derived from an EMBL/GenBank/DDBJ whole genome shotgun (WGS) entry which is preliminary data.</text>
</comment>
<evidence type="ECO:0000256" key="1">
    <source>
        <dbReference type="SAM" id="SignalP"/>
    </source>
</evidence>
<evidence type="ECO:0000313" key="2">
    <source>
        <dbReference type="EMBL" id="CAI8040789.1"/>
    </source>
</evidence>
<evidence type="ECO:0000313" key="3">
    <source>
        <dbReference type="Proteomes" id="UP001174909"/>
    </source>
</evidence>
<gene>
    <name evidence="2" type="ORF">GBAR_LOCUS22683</name>
</gene>
<accession>A0AA35T3W3</accession>
<dbReference type="Proteomes" id="UP001174909">
    <property type="component" value="Unassembled WGS sequence"/>
</dbReference>
<organism evidence="2 3">
    <name type="scientific">Geodia barretti</name>
    <name type="common">Barrett's horny sponge</name>
    <dbReference type="NCBI Taxonomy" id="519541"/>
    <lineage>
        <taxon>Eukaryota</taxon>
        <taxon>Metazoa</taxon>
        <taxon>Porifera</taxon>
        <taxon>Demospongiae</taxon>
        <taxon>Heteroscleromorpha</taxon>
        <taxon>Tetractinellida</taxon>
        <taxon>Astrophorina</taxon>
        <taxon>Geodiidae</taxon>
        <taxon>Geodia</taxon>
    </lineage>
</organism>
<sequence>MMLGLLVAAVFLTHIHDSACSYPRAIASNESCPTWLYLSEEGLCTCGSSLLNVILCNNVSQEIPREL</sequence>
<feature type="chain" id="PRO_5041297170" description="Secreted protein" evidence="1">
    <location>
        <begin position="21"/>
        <end position="67"/>
    </location>
</feature>
<name>A0AA35T3W3_GEOBA</name>
<keyword evidence="1" id="KW-0732">Signal</keyword>
<evidence type="ECO:0008006" key="4">
    <source>
        <dbReference type="Google" id="ProtNLM"/>
    </source>
</evidence>
<protein>
    <recommendedName>
        <fullName evidence="4">Secreted protein</fullName>
    </recommendedName>
</protein>